<name>A0A6C0R0T1_9CAUD</name>
<accession>A0A6C0R0T1</accession>
<proteinExistence type="predicted"/>
<organism evidence="2 3">
    <name type="scientific">Alteromonas phage vB_AmeM_PT11-V22</name>
    <dbReference type="NCBI Taxonomy" id="2704031"/>
    <lineage>
        <taxon>Viruses</taxon>
        <taxon>Duplodnaviria</taxon>
        <taxon>Heunggongvirae</taxon>
        <taxon>Uroviricota</taxon>
        <taxon>Caudoviricetes</taxon>
        <taxon>Myoalterovirus</taxon>
        <taxon>Myoalterovirus PT11V22</taxon>
    </lineage>
</organism>
<feature type="domain" description="Exodeoxyribonuclease X-like C-terminal" evidence="1">
    <location>
        <begin position="19"/>
        <end position="42"/>
    </location>
</feature>
<reference evidence="2 3" key="1">
    <citation type="submission" date="2019-12" db="EMBL/GenBank/DDBJ databases">
        <title>Alteromonas phage V22 represents a new genus of marine bacteriophages that requires a novel tail fiber chaperone for host recognition.</title>
        <authorList>
            <person name="Gonzalez-Serrano R."/>
            <person name="Dunne M."/>
            <person name="Rosselli R."/>
            <person name="Martin-Cuadrado A.-B."/>
            <person name="Grosboillot V."/>
            <person name="Zinsli L."/>
            <person name="Roda-Garcia J.J."/>
            <person name="Loessner M.J."/>
            <person name="Rodriguez-Valera F."/>
        </authorList>
    </citation>
    <scope>NUCLEOTIDE SEQUENCE [LARGE SCALE GENOMIC DNA]</scope>
</reference>
<dbReference type="RefSeq" id="YP_009855814.1">
    <property type="nucleotide sequence ID" value="NC_048847.1"/>
</dbReference>
<evidence type="ECO:0000313" key="2">
    <source>
        <dbReference type="EMBL" id="QHZ59860.1"/>
    </source>
</evidence>
<dbReference type="Pfam" id="PF20600">
    <property type="entry name" value="ExoX-like_C"/>
    <property type="match status" value="1"/>
</dbReference>
<protein>
    <recommendedName>
        <fullName evidence="1">Exodeoxyribonuclease X-like C-terminal domain-containing protein</fullName>
    </recommendedName>
</protein>
<dbReference type="Proteomes" id="UP000479357">
    <property type="component" value="Segment"/>
</dbReference>
<dbReference type="EMBL" id="MN877442">
    <property type="protein sequence ID" value="QHZ59860.1"/>
    <property type="molecule type" value="Genomic_DNA"/>
</dbReference>
<evidence type="ECO:0000313" key="3">
    <source>
        <dbReference type="Proteomes" id="UP000479357"/>
    </source>
</evidence>
<dbReference type="GeneID" id="55626554"/>
<dbReference type="KEGG" id="vg:55626554"/>
<keyword evidence="3" id="KW-1185">Reference proteome</keyword>
<dbReference type="InterPro" id="IPR046768">
    <property type="entry name" value="ExoX-like_C"/>
</dbReference>
<evidence type="ECO:0000259" key="1">
    <source>
        <dbReference type="Pfam" id="PF20600"/>
    </source>
</evidence>
<sequence>MAFKKFKRQTHLNEYSLLHFGKHKGKTCGEVADLDPEYILWLDTNKDYTISESLRIKAEEAKEWANIRDFTVWEEMNYESVQIHR</sequence>